<sequence>MTLKWNRESLLILLTLLMVLVALFYYGNRLFIEPVKVTADTSSQLVTDQEVLLNTFPPSDTLRTELEEEYANSSEFIPSGERINEAIVMLEQIAESNDVRLLQMSQLNEQQPVEGLSDLFMTSTYQIDMESTSAASLRGLLSDLSEQDRLWNSQTFSYQRDSEDILSGSLIIDLYYHVTSVN</sequence>
<keyword evidence="3" id="KW-1185">Reference proteome</keyword>
<protein>
    <submittedName>
        <fullName evidence="2">Uncharacterized protein</fullName>
    </submittedName>
</protein>
<proteinExistence type="predicted"/>
<gene>
    <name evidence="2" type="ORF">CLV38_10517</name>
</gene>
<dbReference type="EMBL" id="PVTO01000005">
    <property type="protein sequence ID" value="PRY83238.1"/>
    <property type="molecule type" value="Genomic_DNA"/>
</dbReference>
<dbReference type="AlphaFoldDB" id="A0A2T0W948"/>
<dbReference type="OrthoDB" id="2164999at2"/>
<evidence type="ECO:0000256" key="1">
    <source>
        <dbReference type="SAM" id="Phobius"/>
    </source>
</evidence>
<reference evidence="2 3" key="1">
    <citation type="submission" date="2018-03" db="EMBL/GenBank/DDBJ databases">
        <title>Genomic Encyclopedia of Archaeal and Bacterial Type Strains, Phase II (KMG-II): from individual species to whole genera.</title>
        <authorList>
            <person name="Goeker M."/>
        </authorList>
    </citation>
    <scope>NUCLEOTIDE SEQUENCE [LARGE SCALE GENOMIC DNA]</scope>
    <source>
        <strain evidence="2 3">DSM 13175</strain>
    </source>
</reference>
<evidence type="ECO:0000313" key="2">
    <source>
        <dbReference type="EMBL" id="PRY83238.1"/>
    </source>
</evidence>
<dbReference type="Proteomes" id="UP000238205">
    <property type="component" value="Unassembled WGS sequence"/>
</dbReference>
<dbReference type="InterPro" id="IPR014717">
    <property type="entry name" value="Transl_elong_EF1B/ribsomal_bS6"/>
</dbReference>
<dbReference type="RefSeq" id="WP_106191653.1">
    <property type="nucleotide sequence ID" value="NZ_PVTO01000005.1"/>
</dbReference>
<comment type="caution">
    <text evidence="2">The sequence shown here is derived from an EMBL/GenBank/DDBJ whole genome shotgun (WGS) entry which is preliminary data.</text>
</comment>
<accession>A0A2T0W948</accession>
<feature type="transmembrane region" description="Helical" evidence="1">
    <location>
        <begin position="9"/>
        <end position="27"/>
    </location>
</feature>
<dbReference type="Gene3D" id="3.30.70.60">
    <property type="match status" value="1"/>
</dbReference>
<keyword evidence="1" id="KW-1133">Transmembrane helix</keyword>
<name>A0A2T0W948_9LACT</name>
<evidence type="ECO:0000313" key="3">
    <source>
        <dbReference type="Proteomes" id="UP000238205"/>
    </source>
</evidence>
<keyword evidence="1" id="KW-0472">Membrane</keyword>
<organism evidence="2 3">
    <name type="scientific">Alkalibacterium olivapovliticus</name>
    <dbReference type="NCBI Taxonomy" id="99907"/>
    <lineage>
        <taxon>Bacteria</taxon>
        <taxon>Bacillati</taxon>
        <taxon>Bacillota</taxon>
        <taxon>Bacilli</taxon>
        <taxon>Lactobacillales</taxon>
        <taxon>Carnobacteriaceae</taxon>
        <taxon>Alkalibacterium</taxon>
    </lineage>
</organism>
<keyword evidence="1" id="KW-0812">Transmembrane</keyword>